<dbReference type="PROSITE" id="PS00685">
    <property type="entry name" value="NFYB_HAP3"/>
    <property type="match status" value="1"/>
</dbReference>
<name>A0A814WPJ6_9BILA</name>
<dbReference type="EMBL" id="CAJNOT010002550">
    <property type="protein sequence ID" value="CAF1325438.1"/>
    <property type="molecule type" value="Genomic_DNA"/>
</dbReference>
<evidence type="ECO:0000256" key="9">
    <source>
        <dbReference type="ARBA" id="ARBA00025263"/>
    </source>
</evidence>
<dbReference type="Pfam" id="PF00808">
    <property type="entry name" value="CBFD_NFYB_HMF"/>
    <property type="match status" value="1"/>
</dbReference>
<dbReference type="OrthoDB" id="386949at2759"/>
<evidence type="ECO:0000256" key="5">
    <source>
        <dbReference type="ARBA" id="ARBA00023125"/>
    </source>
</evidence>
<dbReference type="SUPFAM" id="SSF47113">
    <property type="entry name" value="Histone-fold"/>
    <property type="match status" value="1"/>
</dbReference>
<evidence type="ECO:0000256" key="1">
    <source>
        <dbReference type="ARBA" id="ARBA00004123"/>
    </source>
</evidence>
<dbReference type="InterPro" id="IPR003958">
    <property type="entry name" value="CBFA_NFYB_domain"/>
</dbReference>
<feature type="region of interest" description="Disordered" evidence="12">
    <location>
        <begin position="1"/>
        <end position="119"/>
    </location>
</feature>
<comment type="caution">
    <text evidence="15">The sequence shown here is derived from an EMBL/GenBank/DDBJ whole genome shotgun (WGS) entry which is preliminary data.</text>
</comment>
<dbReference type="EMBL" id="CAJNOO010000698">
    <property type="protein sequence ID" value="CAF1013661.1"/>
    <property type="molecule type" value="Genomic_DNA"/>
</dbReference>
<feature type="compositionally biased region" description="Basic and acidic residues" evidence="12">
    <location>
        <begin position="48"/>
        <end position="57"/>
    </location>
</feature>
<evidence type="ECO:0000256" key="2">
    <source>
        <dbReference type="ARBA" id="ARBA00009053"/>
    </source>
</evidence>
<dbReference type="EMBL" id="CAJOBE010002350">
    <property type="protein sequence ID" value="CAF3816396.1"/>
    <property type="molecule type" value="Genomic_DNA"/>
</dbReference>
<dbReference type="Proteomes" id="UP000663870">
    <property type="component" value="Unassembled WGS sequence"/>
</dbReference>
<evidence type="ECO:0000313" key="21">
    <source>
        <dbReference type="EMBL" id="CAF3657557.1"/>
    </source>
</evidence>
<comment type="function">
    <text evidence="9">Component of the sequence-specific heterotrimeric transcription factor (NF-Y) which specifically recognizes a 5'-CCAAT-3' box motif found in the promoters of its target genes. NF-Y can function as both an activator and a repressor, depending on its interacting cofactors.</text>
</comment>
<dbReference type="EMBL" id="CAJNOH010001326">
    <property type="protein sequence ID" value="CAF1204510.1"/>
    <property type="molecule type" value="Genomic_DNA"/>
</dbReference>
<evidence type="ECO:0000256" key="6">
    <source>
        <dbReference type="ARBA" id="ARBA00023159"/>
    </source>
</evidence>
<accession>A0A814WPJ6</accession>
<keyword evidence="8" id="KW-0539">Nucleus</keyword>
<evidence type="ECO:0000313" key="18">
    <source>
        <dbReference type="EMBL" id="CAF1325438.1"/>
    </source>
</evidence>
<evidence type="ECO:0000256" key="10">
    <source>
        <dbReference type="ARBA" id="ARBA00029965"/>
    </source>
</evidence>
<dbReference type="CDD" id="cd22907">
    <property type="entry name" value="HFD_NFYB"/>
    <property type="match status" value="1"/>
</dbReference>
<dbReference type="EMBL" id="CAJNOL010002241">
    <property type="protein sequence ID" value="CAF1479290.1"/>
    <property type="molecule type" value="Genomic_DNA"/>
</dbReference>
<dbReference type="Proteomes" id="UP000663854">
    <property type="component" value="Unassembled WGS sequence"/>
</dbReference>
<feature type="compositionally biased region" description="Low complexity" evidence="12">
    <location>
        <begin position="1"/>
        <end position="13"/>
    </location>
</feature>
<feature type="compositionally biased region" description="Polar residues" evidence="12">
    <location>
        <begin position="30"/>
        <end position="47"/>
    </location>
</feature>
<evidence type="ECO:0000313" key="23">
    <source>
        <dbReference type="EMBL" id="CAF3816396.1"/>
    </source>
</evidence>
<evidence type="ECO:0000256" key="4">
    <source>
        <dbReference type="ARBA" id="ARBA00023015"/>
    </source>
</evidence>
<evidence type="ECO:0000313" key="20">
    <source>
        <dbReference type="EMBL" id="CAF1532068.1"/>
    </source>
</evidence>
<dbReference type="GO" id="GO:0016602">
    <property type="term" value="C:CCAAT-binding factor complex"/>
    <property type="evidence" value="ECO:0007669"/>
    <property type="project" value="InterPro"/>
</dbReference>
<dbReference type="InterPro" id="IPR027113">
    <property type="entry name" value="Transc_fact_NFYB/HAP3"/>
</dbReference>
<evidence type="ECO:0000313" key="22">
    <source>
        <dbReference type="EMBL" id="CAF3719469.1"/>
    </source>
</evidence>
<evidence type="ECO:0000256" key="11">
    <source>
        <dbReference type="ARBA" id="ARBA00031126"/>
    </source>
</evidence>
<dbReference type="EMBL" id="CAJNOL010002833">
    <property type="protein sequence ID" value="CAF1532068.1"/>
    <property type="molecule type" value="Genomic_DNA"/>
</dbReference>
<dbReference type="Proteomes" id="UP000663836">
    <property type="component" value="Unassembled WGS sequence"/>
</dbReference>
<dbReference type="PANTHER" id="PTHR11064">
    <property type="entry name" value="CCAAT-BINDING TRANSCRIPTION FACTOR-RELATED"/>
    <property type="match status" value="1"/>
</dbReference>
<dbReference type="EMBL" id="CAJNOH010001790">
    <property type="protein sequence ID" value="CAF1250676.1"/>
    <property type="molecule type" value="Genomic_DNA"/>
</dbReference>
<dbReference type="EMBL" id="CAJOBD010000789">
    <property type="protein sequence ID" value="CAF3719469.1"/>
    <property type="molecule type" value="Genomic_DNA"/>
</dbReference>
<dbReference type="GO" id="GO:0000978">
    <property type="term" value="F:RNA polymerase II cis-regulatory region sequence-specific DNA binding"/>
    <property type="evidence" value="ECO:0007669"/>
    <property type="project" value="TreeGrafter"/>
</dbReference>
<evidence type="ECO:0000259" key="13">
    <source>
        <dbReference type="Pfam" id="PF00808"/>
    </source>
</evidence>
<evidence type="ECO:0000313" key="19">
    <source>
        <dbReference type="EMBL" id="CAF1479290.1"/>
    </source>
</evidence>
<dbReference type="PANTHER" id="PTHR11064:SF9">
    <property type="entry name" value="NUCLEAR TRANSCRIPTION FACTOR Y SUBUNIT BETA"/>
    <property type="match status" value="1"/>
</dbReference>
<keyword evidence="5" id="KW-0238">DNA-binding</keyword>
<comment type="subcellular location">
    <subcellularLocation>
        <location evidence="1">Nucleus</location>
    </subcellularLocation>
</comment>
<dbReference type="Proteomes" id="UP000663882">
    <property type="component" value="Unassembled WGS sequence"/>
</dbReference>
<dbReference type="EMBL" id="CAJNOU010002453">
    <property type="protein sequence ID" value="CAF1322891.1"/>
    <property type="molecule type" value="Genomic_DNA"/>
</dbReference>
<dbReference type="InterPro" id="IPR009072">
    <property type="entry name" value="Histone-fold"/>
</dbReference>
<evidence type="ECO:0000313" key="16">
    <source>
        <dbReference type="EMBL" id="CAF1250676.1"/>
    </source>
</evidence>
<protein>
    <recommendedName>
        <fullName evidence="3">Nuclear transcription factor Y subunit beta</fullName>
    </recommendedName>
    <alternativeName>
        <fullName evidence="10">CAAT box DNA-binding protein subunit B</fullName>
    </alternativeName>
    <alternativeName>
        <fullName evidence="11">Nuclear transcription factor Y subunit B</fullName>
    </alternativeName>
</protein>
<reference evidence="15" key="1">
    <citation type="submission" date="2021-02" db="EMBL/GenBank/DDBJ databases">
        <authorList>
            <person name="Nowell W R."/>
        </authorList>
    </citation>
    <scope>NUCLEOTIDE SEQUENCE</scope>
</reference>
<evidence type="ECO:0000313" key="14">
    <source>
        <dbReference type="EMBL" id="CAF1013661.1"/>
    </source>
</evidence>
<dbReference type="GO" id="GO:0001228">
    <property type="term" value="F:DNA-binding transcription activator activity, RNA polymerase II-specific"/>
    <property type="evidence" value="ECO:0007669"/>
    <property type="project" value="InterPro"/>
</dbReference>
<dbReference type="GO" id="GO:0046982">
    <property type="term" value="F:protein heterodimerization activity"/>
    <property type="evidence" value="ECO:0007669"/>
    <property type="project" value="InterPro"/>
</dbReference>
<organism evidence="15 24">
    <name type="scientific">Rotaria sordida</name>
    <dbReference type="NCBI Taxonomy" id="392033"/>
    <lineage>
        <taxon>Eukaryota</taxon>
        <taxon>Metazoa</taxon>
        <taxon>Spiralia</taxon>
        <taxon>Gnathifera</taxon>
        <taxon>Rotifera</taxon>
        <taxon>Eurotatoria</taxon>
        <taxon>Bdelloidea</taxon>
        <taxon>Philodinida</taxon>
        <taxon>Philodinidae</taxon>
        <taxon>Rotaria</taxon>
    </lineage>
</organism>
<dbReference type="Proteomes" id="UP000663864">
    <property type="component" value="Unassembled WGS sequence"/>
</dbReference>
<dbReference type="FunFam" id="1.10.20.10:FF:000110">
    <property type="entry name" value="Nuclear factor Y, subunit B1"/>
    <property type="match status" value="1"/>
</dbReference>
<dbReference type="PRINTS" id="PR00615">
    <property type="entry name" value="CCAATSUBUNTA"/>
</dbReference>
<evidence type="ECO:0000313" key="15">
    <source>
        <dbReference type="EMBL" id="CAF1204510.1"/>
    </source>
</evidence>
<feature type="domain" description="Transcription factor CBF/NF-Y/archaeal histone" evidence="13">
    <location>
        <begin position="123"/>
        <end position="187"/>
    </location>
</feature>
<dbReference type="AlphaFoldDB" id="A0A814WPJ6"/>
<proteinExistence type="inferred from homology"/>
<dbReference type="EMBL" id="CAJOAX010000840">
    <property type="protein sequence ID" value="CAF3657557.1"/>
    <property type="molecule type" value="Genomic_DNA"/>
</dbReference>
<feature type="compositionally biased region" description="Acidic residues" evidence="12">
    <location>
        <begin position="58"/>
        <end position="73"/>
    </location>
</feature>
<evidence type="ECO:0000256" key="3">
    <source>
        <dbReference type="ARBA" id="ARBA00015277"/>
    </source>
</evidence>
<evidence type="ECO:0000313" key="17">
    <source>
        <dbReference type="EMBL" id="CAF1322891.1"/>
    </source>
</evidence>
<keyword evidence="6" id="KW-0010">Activator</keyword>
<comment type="similarity">
    <text evidence="2">Belongs to the NFYB/HAP3 subunit family.</text>
</comment>
<dbReference type="Proteomes" id="UP000663874">
    <property type="component" value="Unassembled WGS sequence"/>
</dbReference>
<evidence type="ECO:0000256" key="7">
    <source>
        <dbReference type="ARBA" id="ARBA00023163"/>
    </source>
</evidence>
<evidence type="ECO:0000256" key="12">
    <source>
        <dbReference type="SAM" id="MobiDB-lite"/>
    </source>
</evidence>
<keyword evidence="7" id="KW-0804">Transcription</keyword>
<dbReference type="InterPro" id="IPR003956">
    <property type="entry name" value="Transcrpt_fac_NFYB/HAP3_CS"/>
</dbReference>
<dbReference type="Gene3D" id="1.10.20.10">
    <property type="entry name" value="Histone, subunit A"/>
    <property type="match status" value="1"/>
</dbReference>
<evidence type="ECO:0000313" key="24">
    <source>
        <dbReference type="Proteomes" id="UP000663854"/>
    </source>
</evidence>
<dbReference type="Proteomes" id="UP000663823">
    <property type="component" value="Unassembled WGS sequence"/>
</dbReference>
<evidence type="ECO:0000256" key="8">
    <source>
        <dbReference type="ARBA" id="ARBA00023242"/>
    </source>
</evidence>
<keyword evidence="4" id="KW-0805">Transcription regulation</keyword>
<evidence type="ECO:0000313" key="25">
    <source>
        <dbReference type="Proteomes" id="UP000663870"/>
    </source>
</evidence>
<dbReference type="Proteomes" id="UP000663889">
    <property type="component" value="Unassembled WGS sequence"/>
</dbReference>
<keyword evidence="25" id="KW-1185">Reference proteome</keyword>
<gene>
    <name evidence="23" type="ORF">FNK824_LOCUS15888</name>
    <name evidence="22" type="ORF">JBS370_LOCUS10696</name>
    <name evidence="19" type="ORF">JXQ802_LOCUS39212</name>
    <name evidence="20" type="ORF">JXQ802_LOCUS42311</name>
    <name evidence="21" type="ORF">OTI717_LOCUS9727</name>
    <name evidence="15" type="ORF">PYM288_LOCUS25061</name>
    <name evidence="16" type="ORF">PYM288_LOCUS27364</name>
    <name evidence="14" type="ORF">RFH988_LOCUS14816</name>
    <name evidence="17" type="ORF">SEV965_LOCUS27408</name>
    <name evidence="18" type="ORF">ZHD862_LOCUS29238</name>
</gene>
<sequence length="315" mass="35163">MDSDNDSGNSNDGPIHRRRTQGTRPPPPSSHQNNSLHRMSTSTTNVDRTYHPTKEDAPYSDDDELDEEEDDEDDHRHHHQQSTYRGRGRPSQQQHLMDTSYDDGNEHHDLPRYTGPLREQDRFLPIANVAKIMKKGVPEKGKIAKDAKETIQECVSEFISFITSEASDRCLQEKRKTINGEDIILAMLTLGFDSYVEPLRTFLTKVRDASKYDRTMTMGGELSDDLRIQVAQAQVSQTSAPMAQVQVATTVQVQPQTTAAAASLSGQTIAAKPAVAAANPNGLEPYGHSVRVVTCIRNDQPGENPNYVYTIQPYQ</sequence>